<dbReference type="InterPro" id="IPR010982">
    <property type="entry name" value="Lambda_DNA-bd_dom_sf"/>
</dbReference>
<dbReference type="InterPro" id="IPR001387">
    <property type="entry name" value="Cro/C1-type_HTH"/>
</dbReference>
<comment type="caution">
    <text evidence="2">The sequence shown here is derived from an EMBL/GenBank/DDBJ whole genome shotgun (WGS) entry which is preliminary data.</text>
</comment>
<dbReference type="AlphaFoldDB" id="A0A366D769"/>
<dbReference type="Proteomes" id="UP000252586">
    <property type="component" value="Unassembled WGS sequence"/>
</dbReference>
<dbReference type="EMBL" id="QNRE01000015">
    <property type="protein sequence ID" value="RBO85339.1"/>
    <property type="molecule type" value="Genomic_DNA"/>
</dbReference>
<feature type="domain" description="HTH cro/C1-type" evidence="1">
    <location>
        <begin position="23"/>
        <end position="77"/>
    </location>
</feature>
<proteinExistence type="predicted"/>
<dbReference type="SUPFAM" id="SSF47413">
    <property type="entry name" value="lambda repressor-like DNA-binding domains"/>
    <property type="match status" value="1"/>
</dbReference>
<protein>
    <submittedName>
        <fullName evidence="2">Helix-turn-helix protein</fullName>
    </submittedName>
</protein>
<sequence length="262" mass="29273">MPTGRARRPSAHTTAPPTLGATLKQIREHRGWSRYTASRRCDVSETYIKDIEVGRGRPSNEVLDELVAGYRLDPMQARHLYNLRHTPEDLAPPDQLRERISSSEALRTGLVDLDHRGILAAYVDPTWTILWSNSRFQQAVPGLAADISVPVWVFSHDGLLALHDWDAEAKIAVASLRAVAGRYRDSVQVRTSLAVLARNPEFRERWASTIDVMFIRPSDVPLHLRNPDRTTTSYTLRISPTDSTGHISLLQAVESVTASPAL</sequence>
<dbReference type="PROSITE" id="PS50943">
    <property type="entry name" value="HTH_CROC1"/>
    <property type="match status" value="1"/>
</dbReference>
<dbReference type="InterPro" id="IPR041413">
    <property type="entry name" value="MLTR_LBD"/>
</dbReference>
<accession>A0A366D769</accession>
<gene>
    <name evidence="2" type="ORF">DFR74_115187</name>
</gene>
<dbReference type="Gene3D" id="1.10.260.40">
    <property type="entry name" value="lambda repressor-like DNA-binding domains"/>
    <property type="match status" value="1"/>
</dbReference>
<name>A0A366D769_9NOCA</name>
<dbReference type="Pfam" id="PF13560">
    <property type="entry name" value="HTH_31"/>
    <property type="match status" value="1"/>
</dbReference>
<dbReference type="GO" id="GO:0003677">
    <property type="term" value="F:DNA binding"/>
    <property type="evidence" value="ECO:0007669"/>
    <property type="project" value="InterPro"/>
</dbReference>
<dbReference type="Gene3D" id="3.30.450.180">
    <property type="match status" value="1"/>
</dbReference>
<evidence type="ECO:0000259" key="1">
    <source>
        <dbReference type="PROSITE" id="PS50943"/>
    </source>
</evidence>
<evidence type="ECO:0000313" key="3">
    <source>
        <dbReference type="Proteomes" id="UP000252586"/>
    </source>
</evidence>
<dbReference type="RefSeq" id="WP_067514196.1">
    <property type="nucleotide sequence ID" value="NZ_QNRE01000015.1"/>
</dbReference>
<keyword evidence="3" id="KW-1185">Reference proteome</keyword>
<organism evidence="2 3">
    <name type="scientific">Nocardia puris</name>
    <dbReference type="NCBI Taxonomy" id="208602"/>
    <lineage>
        <taxon>Bacteria</taxon>
        <taxon>Bacillati</taxon>
        <taxon>Actinomycetota</taxon>
        <taxon>Actinomycetes</taxon>
        <taxon>Mycobacteriales</taxon>
        <taxon>Nocardiaceae</taxon>
        <taxon>Nocardia</taxon>
    </lineage>
</organism>
<dbReference type="PANTHER" id="PTHR35010">
    <property type="entry name" value="BLL4672 PROTEIN-RELATED"/>
    <property type="match status" value="1"/>
</dbReference>
<dbReference type="PANTHER" id="PTHR35010:SF2">
    <property type="entry name" value="BLL4672 PROTEIN"/>
    <property type="match status" value="1"/>
</dbReference>
<reference evidence="2 3" key="1">
    <citation type="submission" date="2018-06" db="EMBL/GenBank/DDBJ databases">
        <title>Genomic Encyclopedia of Type Strains, Phase IV (KMG-IV): sequencing the most valuable type-strain genomes for metagenomic binning, comparative biology and taxonomic classification.</title>
        <authorList>
            <person name="Goeker M."/>
        </authorList>
    </citation>
    <scope>NUCLEOTIDE SEQUENCE [LARGE SCALE GENOMIC DNA]</scope>
    <source>
        <strain evidence="2 3">DSM 44599</strain>
    </source>
</reference>
<evidence type="ECO:0000313" key="2">
    <source>
        <dbReference type="EMBL" id="RBO85339.1"/>
    </source>
</evidence>
<dbReference type="OrthoDB" id="4566956at2"/>
<dbReference type="Pfam" id="PF17765">
    <property type="entry name" value="MLTR_LBD"/>
    <property type="match status" value="1"/>
</dbReference>
<dbReference type="CDD" id="cd00093">
    <property type="entry name" value="HTH_XRE"/>
    <property type="match status" value="1"/>
</dbReference>
<dbReference type="SMART" id="SM00530">
    <property type="entry name" value="HTH_XRE"/>
    <property type="match status" value="1"/>
</dbReference>